<dbReference type="SUPFAM" id="SSF49899">
    <property type="entry name" value="Concanavalin A-like lectins/glucanases"/>
    <property type="match status" value="1"/>
</dbReference>
<dbReference type="InterPro" id="IPR038765">
    <property type="entry name" value="Papain-like_cys_pep_sf"/>
</dbReference>
<sequence>MKRVREHSLRRARRGSGMRTATMVPGLIAAALFLACGTRAPAAAVSRTDATRAAAQWLAKSLVFARAESRMPSGVLFSIRTVEPLALGGQGTPTAWHADLDPRGYLVLGADDRMPPILCFSAENDLNLADDPRNALRAMLERDLSRARMTLDGLDRAGGNQLRIAGASDFVSENRARWDAWLSEETAYDGMLLDAEYQQTGILVDAMLSTTWDQCNHYNEGCPEDPAASAYYDGKAPAGCVAVAGAQIMNFYEWPSRGREAHTYTDRAGSITGVFSAVFSDVYAWSAMQNDYDPWSSEAAAAVEAVSELMYELGVAVEMDYEHDGSAAYSGDLVGRAESHFFYERATPMDRDEDPGGFDGLLRDEMLAGRPCPASIPGHAFVVDGLSEESGADYFHINYGWGGTNDGWYEPSNINGSSFQTAYYGMRPQFRPLLDSPDAGTNTTGHVELRWSFPACSAAAVTGYRLKQAAYAPSALFEAADDFSRWETSGGWELDTPGVDGTGSCFHRPSDPGRAALTLADPLIPSGSTKLSFDYKTILSDDSFYVKVSSDRGQSWDTLMNRSGTGWDDYWLHSDLDLSMYAGKELWVRFQYVREGGDSFYTSGGVWLDQIEINDFEGLEWRLLDDAIPSSQTNVLVTCVEDDLYYHALEAHNGTNWQRRSPPVGVEVALSATGDVDGDGLPNGWELTYSGTATGRVATADGDKDRYTDLEEYYAGTDPEESSSYFRVRRCAADSGVPELTWASVSGRTYRVMRTEGLQPPHTFSVRADDLPATPRTNRYTDTGATGCGPYFYRVEIYME</sequence>
<reference evidence="4" key="1">
    <citation type="submission" date="2015-02" db="EMBL/GenBank/DDBJ databases">
        <title>Description and complete genome sequence of the first cultured representative of the subdivision 5 of the Verrucomicrobia phylum.</title>
        <authorList>
            <person name="Spring S."/>
            <person name="Bunk B."/>
            <person name="Sproer C."/>
            <person name="Klenk H.-P."/>
        </authorList>
    </citation>
    <scope>NUCLEOTIDE SEQUENCE [LARGE SCALE GENOMIC DNA]</scope>
    <source>
        <strain evidence="4">L21-Fru-AB</strain>
    </source>
</reference>
<keyword evidence="4" id="KW-1185">Reference proteome</keyword>
<accession>A0A0G3EC38</accession>
<dbReference type="Gene3D" id="3.90.70.50">
    <property type="entry name" value="Peptidase C10, streptopain"/>
    <property type="match status" value="1"/>
</dbReference>
<evidence type="ECO:0000313" key="3">
    <source>
        <dbReference type="EMBL" id="AKJ64061.1"/>
    </source>
</evidence>
<dbReference type="InterPro" id="IPR013320">
    <property type="entry name" value="ConA-like_dom_sf"/>
</dbReference>
<reference evidence="3 4" key="2">
    <citation type="journal article" date="2016" name="ISME J.">
        <title>Characterization of the first cultured representative of Verrucomicrobia subdivision 5 indicates the proposal of a novel phylum.</title>
        <authorList>
            <person name="Spring S."/>
            <person name="Bunk B."/>
            <person name="Sproer C."/>
            <person name="Schumann P."/>
            <person name="Rohde M."/>
            <person name="Tindall B.J."/>
            <person name="Klenk H.P."/>
        </authorList>
    </citation>
    <scope>NUCLEOTIDE SEQUENCE [LARGE SCALE GENOMIC DNA]</scope>
    <source>
        <strain evidence="3 4">L21-Fru-AB</strain>
    </source>
</reference>
<evidence type="ECO:0000256" key="2">
    <source>
        <dbReference type="SAM" id="MobiDB-lite"/>
    </source>
</evidence>
<proteinExistence type="predicted"/>
<dbReference type="GO" id="GO:0006508">
    <property type="term" value="P:proteolysis"/>
    <property type="evidence" value="ECO:0007669"/>
    <property type="project" value="UniProtKB-KW"/>
</dbReference>
<dbReference type="InterPro" id="IPR000200">
    <property type="entry name" value="Peptidase_C10"/>
</dbReference>
<gene>
    <name evidence="3" type="ORF">L21SP4_00797</name>
</gene>
<dbReference type="Pfam" id="PF01640">
    <property type="entry name" value="Peptidase_C10"/>
    <property type="match status" value="1"/>
</dbReference>
<dbReference type="PRINTS" id="PR00797">
    <property type="entry name" value="STREPTOPAIN"/>
</dbReference>
<feature type="active site" description="Nucleophile" evidence="1">
    <location>
        <position position="240"/>
    </location>
</feature>
<evidence type="ECO:0000313" key="4">
    <source>
        <dbReference type="Proteomes" id="UP000035268"/>
    </source>
</evidence>
<dbReference type="SUPFAM" id="SSF54001">
    <property type="entry name" value="Cysteine proteinases"/>
    <property type="match status" value="1"/>
</dbReference>
<dbReference type="STRING" id="1307763.L21SP4_00797"/>
<dbReference type="EMBL" id="CP010904">
    <property type="protein sequence ID" value="AKJ64061.1"/>
    <property type="molecule type" value="Genomic_DNA"/>
</dbReference>
<dbReference type="KEGG" id="vbl:L21SP4_00797"/>
<feature type="region of interest" description="Disordered" evidence="2">
    <location>
        <begin position="761"/>
        <end position="780"/>
    </location>
</feature>
<feature type="active site" description="Proton acceptor" evidence="1">
    <location>
        <position position="379"/>
    </location>
</feature>
<dbReference type="AlphaFoldDB" id="A0A0G3EC38"/>
<dbReference type="RefSeq" id="WP_082116508.1">
    <property type="nucleotide sequence ID" value="NZ_CP010904.1"/>
</dbReference>
<dbReference type="GO" id="GO:0008234">
    <property type="term" value="F:cysteine-type peptidase activity"/>
    <property type="evidence" value="ECO:0007669"/>
    <property type="project" value="UniProtKB-KW"/>
</dbReference>
<dbReference type="Proteomes" id="UP000035268">
    <property type="component" value="Chromosome"/>
</dbReference>
<name>A0A0G3EC38_9BACT</name>
<protein>
    <submittedName>
        <fullName evidence="3">Peptidase C10 family</fullName>
    </submittedName>
</protein>
<evidence type="ECO:0000256" key="1">
    <source>
        <dbReference type="PIRSR" id="PIRSR600200-1"/>
    </source>
</evidence>
<dbReference type="OrthoDB" id="9816532at2"/>
<organism evidence="3 4">
    <name type="scientific">Kiritimatiella glycovorans</name>
    <dbReference type="NCBI Taxonomy" id="1307763"/>
    <lineage>
        <taxon>Bacteria</taxon>
        <taxon>Pseudomonadati</taxon>
        <taxon>Kiritimatiellota</taxon>
        <taxon>Kiritimatiellia</taxon>
        <taxon>Kiritimatiellales</taxon>
        <taxon>Kiritimatiellaceae</taxon>
        <taxon>Kiritimatiella</taxon>
    </lineage>
</organism>
<dbReference type="InterPro" id="IPR044934">
    <property type="entry name" value="Streptopain_sf"/>
</dbReference>